<evidence type="ECO:0000256" key="1">
    <source>
        <dbReference type="SAM" id="Coils"/>
    </source>
</evidence>
<gene>
    <name evidence="2" type="ORF">FS935_08220</name>
</gene>
<name>A0A5C6W2L5_9BACI</name>
<protein>
    <recommendedName>
        <fullName evidence="4">SH3 domain-containing protein</fullName>
    </recommendedName>
</protein>
<dbReference type="AlphaFoldDB" id="A0A5C6W2L5"/>
<sequence length="160" mass="17977">MKQLLITIFSVGILVGCNQVEEATNEIENEAEDVEQEVEQSLNNSEEEITNLINDLNNEIEEEINDVDPSIVTEGDTAVINTPLLFPFNEEDYDELYGLIEQSNYERINEMTENGDVIIVDENTEVEVVDMGIRQAKVEILSSGEQGYIPAKYLAVNETS</sequence>
<reference evidence="2 3" key="1">
    <citation type="journal article" date="2005" name="Int. J. Syst. Evol. Microbiol.">
        <title>Bacillus litoralis sp. nov., isolated from a tidal flat of the Yellow Sea in Korea.</title>
        <authorList>
            <person name="Yoon J.H."/>
            <person name="Oh T.K."/>
        </authorList>
    </citation>
    <scope>NUCLEOTIDE SEQUENCE [LARGE SCALE GENOMIC DNA]</scope>
    <source>
        <strain evidence="2 3">SW-211</strain>
    </source>
</reference>
<dbReference type="PROSITE" id="PS51257">
    <property type="entry name" value="PROKAR_LIPOPROTEIN"/>
    <property type="match status" value="1"/>
</dbReference>
<dbReference type="RefSeq" id="WP_146947411.1">
    <property type="nucleotide sequence ID" value="NZ_VOQF01000004.1"/>
</dbReference>
<evidence type="ECO:0000313" key="2">
    <source>
        <dbReference type="EMBL" id="TXC91612.1"/>
    </source>
</evidence>
<proteinExistence type="predicted"/>
<keyword evidence="3" id="KW-1185">Reference proteome</keyword>
<comment type="caution">
    <text evidence="2">The sequence shown here is derived from an EMBL/GenBank/DDBJ whole genome shotgun (WGS) entry which is preliminary data.</text>
</comment>
<evidence type="ECO:0008006" key="4">
    <source>
        <dbReference type="Google" id="ProtNLM"/>
    </source>
</evidence>
<dbReference type="Proteomes" id="UP000321363">
    <property type="component" value="Unassembled WGS sequence"/>
</dbReference>
<keyword evidence="1" id="KW-0175">Coiled coil</keyword>
<organism evidence="2 3">
    <name type="scientific">Metabacillus litoralis</name>
    <dbReference type="NCBI Taxonomy" id="152268"/>
    <lineage>
        <taxon>Bacteria</taxon>
        <taxon>Bacillati</taxon>
        <taxon>Bacillota</taxon>
        <taxon>Bacilli</taxon>
        <taxon>Bacillales</taxon>
        <taxon>Bacillaceae</taxon>
        <taxon>Metabacillus</taxon>
    </lineage>
</organism>
<accession>A0A5C6W2L5</accession>
<dbReference type="EMBL" id="VOQF01000004">
    <property type="protein sequence ID" value="TXC91612.1"/>
    <property type="molecule type" value="Genomic_DNA"/>
</dbReference>
<evidence type="ECO:0000313" key="3">
    <source>
        <dbReference type="Proteomes" id="UP000321363"/>
    </source>
</evidence>
<feature type="coiled-coil region" evidence="1">
    <location>
        <begin position="17"/>
        <end position="66"/>
    </location>
</feature>